<evidence type="ECO:0000313" key="1">
    <source>
        <dbReference type="EMBL" id="OKS85130.1"/>
    </source>
</evidence>
<protein>
    <submittedName>
        <fullName evidence="1">Uncharacterized protein</fullName>
    </submittedName>
</protein>
<reference evidence="1 2" key="1">
    <citation type="submission" date="2016-11" db="EMBL/GenBank/DDBJ databases">
        <title>Whole Genome Sequencing of Mucilaginibacter polytrichastri RG4-7(T) isolated from the moss sample.</title>
        <authorList>
            <person name="Li Y."/>
        </authorList>
    </citation>
    <scope>NUCLEOTIDE SEQUENCE [LARGE SCALE GENOMIC DNA]</scope>
    <source>
        <strain evidence="1 2">RG4-7</strain>
    </source>
</reference>
<proteinExistence type="predicted"/>
<dbReference type="Proteomes" id="UP000186720">
    <property type="component" value="Unassembled WGS sequence"/>
</dbReference>
<gene>
    <name evidence="1" type="ORF">RG47T_0574</name>
</gene>
<evidence type="ECO:0000313" key="2">
    <source>
        <dbReference type="Proteomes" id="UP000186720"/>
    </source>
</evidence>
<dbReference type="AlphaFoldDB" id="A0A1Q5ZTN4"/>
<comment type="caution">
    <text evidence="1">The sequence shown here is derived from an EMBL/GenBank/DDBJ whole genome shotgun (WGS) entry which is preliminary data.</text>
</comment>
<accession>A0A1Q5ZTN4</accession>
<keyword evidence="2" id="KW-1185">Reference proteome</keyword>
<sequence length="48" mass="5904">MIHDILYTQFYRMIDKERYEQMREELENLKVLGVDIASITCYEHKSYS</sequence>
<name>A0A1Q5ZTN4_9SPHI</name>
<dbReference type="EMBL" id="MPPL01000001">
    <property type="protein sequence ID" value="OKS85130.1"/>
    <property type="molecule type" value="Genomic_DNA"/>
</dbReference>
<organism evidence="1 2">
    <name type="scientific">Mucilaginibacter polytrichastri</name>
    <dbReference type="NCBI Taxonomy" id="1302689"/>
    <lineage>
        <taxon>Bacteria</taxon>
        <taxon>Pseudomonadati</taxon>
        <taxon>Bacteroidota</taxon>
        <taxon>Sphingobacteriia</taxon>
        <taxon>Sphingobacteriales</taxon>
        <taxon>Sphingobacteriaceae</taxon>
        <taxon>Mucilaginibacter</taxon>
    </lineage>
</organism>